<comment type="caution">
    <text evidence="2">The sequence shown here is derived from an EMBL/GenBank/DDBJ whole genome shotgun (WGS) entry which is preliminary data.</text>
</comment>
<dbReference type="RefSeq" id="WP_214362820.1">
    <property type="nucleotide sequence ID" value="NZ_JAEKFT010000021.1"/>
</dbReference>
<sequence length="159" mass="17678">MTLTLIRLSEARLSDLIALHNDPSVLRHMPLAGAAFDEATCRRWVEDKERQWAQNGYGPWGVLVDGEFAGWGGFQQEQGDADLALVLSARHWGHGRAIYQVFIKMAFEDMGLASITALLPPSRRRANGLLRLGFEADGSVQIAGSVFNRYRLWAPAQGR</sequence>
<dbReference type="EMBL" id="JAEKFT010000021">
    <property type="protein sequence ID" value="MBT0962870.1"/>
    <property type="molecule type" value="Genomic_DNA"/>
</dbReference>
<dbReference type="Proteomes" id="UP000694660">
    <property type="component" value="Unassembled WGS sequence"/>
</dbReference>
<gene>
    <name evidence="2" type="ORF">I8J34_16940</name>
</gene>
<keyword evidence="3" id="KW-1185">Reference proteome</keyword>
<evidence type="ECO:0000313" key="2">
    <source>
        <dbReference type="EMBL" id="MBT0962870.1"/>
    </source>
</evidence>
<dbReference type="PROSITE" id="PS51186">
    <property type="entry name" value="GNAT"/>
    <property type="match status" value="1"/>
</dbReference>
<dbReference type="InterPro" id="IPR016181">
    <property type="entry name" value="Acyl_CoA_acyltransferase"/>
</dbReference>
<dbReference type="PANTHER" id="PTHR43792">
    <property type="entry name" value="GNAT FAMILY, PUTATIVE (AFU_ORTHOLOGUE AFUA_3G00765)-RELATED-RELATED"/>
    <property type="match status" value="1"/>
</dbReference>
<dbReference type="InterPro" id="IPR051531">
    <property type="entry name" value="N-acetyltransferase"/>
</dbReference>
<evidence type="ECO:0000259" key="1">
    <source>
        <dbReference type="PROSITE" id="PS51186"/>
    </source>
</evidence>
<proteinExistence type="predicted"/>
<dbReference type="GO" id="GO:0016747">
    <property type="term" value="F:acyltransferase activity, transferring groups other than amino-acyl groups"/>
    <property type="evidence" value="ECO:0007669"/>
    <property type="project" value="InterPro"/>
</dbReference>
<feature type="domain" description="N-acetyltransferase" evidence="1">
    <location>
        <begin position="3"/>
        <end position="157"/>
    </location>
</feature>
<accession>A0A944DAP0</accession>
<name>A0A944DAP0_DENI1</name>
<dbReference type="AlphaFoldDB" id="A0A944DAP0"/>
<reference evidence="3" key="1">
    <citation type="journal article" date="2022" name="ISME J.">
        <title>Genetic and phylogenetic analysis of dissimilatory iodate-reducing bacteria identifies potential niches across the world's oceans.</title>
        <authorList>
            <person name="Reyes-Umana V."/>
            <person name="Henning Z."/>
            <person name="Lee K."/>
            <person name="Barnum T.P."/>
            <person name="Coates J.D."/>
        </authorList>
    </citation>
    <scope>NUCLEOTIDE SEQUENCE [LARGE SCALE GENOMIC DNA]</scope>
    <source>
        <strain evidence="3">IR12</strain>
    </source>
</reference>
<dbReference type="PANTHER" id="PTHR43792:SF16">
    <property type="entry name" value="N-ACETYLTRANSFERASE DOMAIN-CONTAINING PROTEIN"/>
    <property type="match status" value="1"/>
</dbReference>
<dbReference type="SUPFAM" id="SSF55729">
    <property type="entry name" value="Acyl-CoA N-acyltransferases (Nat)"/>
    <property type="match status" value="1"/>
</dbReference>
<protein>
    <submittedName>
        <fullName evidence="2">GNAT family N-acetyltransferase</fullName>
    </submittedName>
</protein>
<dbReference type="Pfam" id="PF13302">
    <property type="entry name" value="Acetyltransf_3"/>
    <property type="match status" value="1"/>
</dbReference>
<organism evidence="2 3">
    <name type="scientific">Denitromonas iodatirespirans</name>
    <dbReference type="NCBI Taxonomy" id="2795389"/>
    <lineage>
        <taxon>Bacteria</taxon>
        <taxon>Pseudomonadati</taxon>
        <taxon>Pseudomonadota</taxon>
        <taxon>Betaproteobacteria</taxon>
        <taxon>Rhodocyclales</taxon>
        <taxon>Zoogloeaceae</taxon>
        <taxon>Denitromonas</taxon>
    </lineage>
</organism>
<dbReference type="Gene3D" id="3.40.630.30">
    <property type="match status" value="1"/>
</dbReference>
<dbReference type="InterPro" id="IPR000182">
    <property type="entry name" value="GNAT_dom"/>
</dbReference>
<evidence type="ECO:0000313" key="3">
    <source>
        <dbReference type="Proteomes" id="UP000694660"/>
    </source>
</evidence>